<proteinExistence type="predicted"/>
<evidence type="ECO:0000313" key="2">
    <source>
        <dbReference type="Proteomes" id="UP001060085"/>
    </source>
</evidence>
<comment type="caution">
    <text evidence="1">The sequence shown here is derived from an EMBL/GenBank/DDBJ whole genome shotgun (WGS) entry which is preliminary data.</text>
</comment>
<gene>
    <name evidence="1" type="ORF">M9H77_21511</name>
</gene>
<accession>A0ACC0AMJ9</accession>
<evidence type="ECO:0000313" key="1">
    <source>
        <dbReference type="EMBL" id="KAI5662188.1"/>
    </source>
</evidence>
<name>A0ACC0AMJ9_CATRO</name>
<sequence length="425" mass="47066">MGNKLGRRRQVVDEKYTRPQGLYQHKDVDHKKLRKLILDSKLAPCYPGDDECGGCDLEECPICFLYYPSLNRSRCCMKGICTECFLQMKTPNSARPTQCPFCKTSNYAVEYRGLKTKEEKGMEQIEEQRVIEAKIRMRQQELQDEEERNLKRREVSSSNSITASAASDLCSTAALSFTSAIEGEEIVTSEDPCSPSVTRHPLRARQNREDDFDLDLEDIMVMEAIWLSIQESGRRQNPVYRQMAPDQCMVESQCISAVTGPVAGSSSSPSGGLACAIAALAERQQMGGETSSSHGLNMSTYNMLPGSNRFPCTEEREPEDLHHTGGSAEALPDDIQLAMTQGEREWVDNRSEMADIGTSYAGSDGGEADVATPSSFPLQNESNEVFHPIAGQIVPESFEEQMMLAMAVSLAEARARTSSPGVTWH</sequence>
<dbReference type="Proteomes" id="UP001060085">
    <property type="component" value="Linkage Group LG05"/>
</dbReference>
<keyword evidence="2" id="KW-1185">Reference proteome</keyword>
<organism evidence="1 2">
    <name type="scientific">Catharanthus roseus</name>
    <name type="common">Madagascar periwinkle</name>
    <name type="synonym">Vinca rosea</name>
    <dbReference type="NCBI Taxonomy" id="4058"/>
    <lineage>
        <taxon>Eukaryota</taxon>
        <taxon>Viridiplantae</taxon>
        <taxon>Streptophyta</taxon>
        <taxon>Embryophyta</taxon>
        <taxon>Tracheophyta</taxon>
        <taxon>Spermatophyta</taxon>
        <taxon>Magnoliopsida</taxon>
        <taxon>eudicotyledons</taxon>
        <taxon>Gunneridae</taxon>
        <taxon>Pentapetalae</taxon>
        <taxon>asterids</taxon>
        <taxon>lamiids</taxon>
        <taxon>Gentianales</taxon>
        <taxon>Apocynaceae</taxon>
        <taxon>Rauvolfioideae</taxon>
        <taxon>Vinceae</taxon>
        <taxon>Catharanthinae</taxon>
        <taxon>Catharanthus</taxon>
    </lineage>
</organism>
<dbReference type="EMBL" id="CM044705">
    <property type="protein sequence ID" value="KAI5662188.1"/>
    <property type="molecule type" value="Genomic_DNA"/>
</dbReference>
<reference evidence="2" key="1">
    <citation type="journal article" date="2023" name="Nat. Plants">
        <title>Single-cell RNA sequencing provides a high-resolution roadmap for understanding the multicellular compartmentation of specialized metabolism.</title>
        <authorList>
            <person name="Sun S."/>
            <person name="Shen X."/>
            <person name="Li Y."/>
            <person name="Li Y."/>
            <person name="Wang S."/>
            <person name="Li R."/>
            <person name="Zhang H."/>
            <person name="Shen G."/>
            <person name="Guo B."/>
            <person name="Wei J."/>
            <person name="Xu J."/>
            <person name="St-Pierre B."/>
            <person name="Chen S."/>
            <person name="Sun C."/>
        </authorList>
    </citation>
    <scope>NUCLEOTIDE SEQUENCE [LARGE SCALE GENOMIC DNA]</scope>
</reference>
<protein>
    <submittedName>
        <fullName evidence="1">Uncharacterized protein</fullName>
    </submittedName>
</protein>